<dbReference type="EC" id="1.4.4.2" evidence="1"/>
<sequence length="504" mass="54665">MQSILARSLGTVSGNRALIINEPLIFEMDRPGLTALRQQQFTETTEALPRETLRTKPIGLPGLSEPTVMRHYVKLSQKNFSLDTGMYPLGSCTMKFNPRINEAMAHLPGFAEIHPLQPTSTVQGALQAMHLLGESLMKITGMGGVCLSGGAGSHGELIGLMTIHQAHICNGQDEKRKVVLVPTSAHGTNPASAATCGYKIRNVELNPDGTVNLDDLRANLAKGDVAAFMLTNPSTVGMFEPHCAEMAQLVHEAGAYFYMDGANFNAIMGRVKPRDLGVDVMHLNLHKSFSTPHGGGGPGSGPIVMSDELAQYAPVPKVIRRGTSYNLVEEPDEKCLGRVKGFHGQIGVCVRGLAYILAMGEEGLRNVSGDAVLNANYILARLKNVLSPAYPGRLCMHECLFSDEYLKDTGVTTLDMAKALIDEGYHPPTMYFPLVVHGALLVEPSENESRETLDTFCDIMTKLVERVKAGEVDYFKQAPVHAPIRRADETTAAVEPILTYQQGK</sequence>
<keyword evidence="3" id="KW-0560">Oxidoreductase</keyword>
<dbReference type="Proteomes" id="UP001141327">
    <property type="component" value="Unassembled WGS sequence"/>
</dbReference>
<dbReference type="Gene3D" id="3.40.640.10">
    <property type="entry name" value="Type I PLP-dependent aspartate aminotransferase-like (Major domain)"/>
    <property type="match status" value="1"/>
</dbReference>
<proteinExistence type="predicted"/>
<dbReference type="InterPro" id="IPR000192">
    <property type="entry name" value="Aminotrans_V_dom"/>
</dbReference>
<dbReference type="PANTHER" id="PTHR11773:SF1">
    <property type="entry name" value="GLYCINE DEHYDROGENASE (DECARBOXYLATING), MITOCHONDRIAL"/>
    <property type="match status" value="1"/>
</dbReference>
<dbReference type="Gene3D" id="6.20.440.10">
    <property type="match status" value="1"/>
</dbReference>
<dbReference type="InterPro" id="IPR049316">
    <property type="entry name" value="GDC-P_C"/>
</dbReference>
<dbReference type="PANTHER" id="PTHR11773">
    <property type="entry name" value="GLYCINE DEHYDROGENASE, DECARBOXYLATING"/>
    <property type="match status" value="1"/>
</dbReference>
<comment type="catalytic activity">
    <reaction evidence="4">
        <text>N(6)-[(R)-lipoyl]-L-lysyl-[glycine-cleavage complex H protein] + glycine + H(+) = N(6)-[(R)-S(8)-aminomethyldihydrolipoyl]-L-lysyl-[glycine-cleavage complex H protein] + CO2</text>
        <dbReference type="Rhea" id="RHEA:24304"/>
        <dbReference type="Rhea" id="RHEA-COMP:10494"/>
        <dbReference type="Rhea" id="RHEA-COMP:10495"/>
        <dbReference type="ChEBI" id="CHEBI:15378"/>
        <dbReference type="ChEBI" id="CHEBI:16526"/>
        <dbReference type="ChEBI" id="CHEBI:57305"/>
        <dbReference type="ChEBI" id="CHEBI:83099"/>
        <dbReference type="ChEBI" id="CHEBI:83143"/>
        <dbReference type="EC" id="1.4.4.2"/>
    </reaction>
</comment>
<accession>A0ABQ8UDU3</accession>
<feature type="domain" description="Glycine dehydrogenase C-terminal" evidence="6">
    <location>
        <begin position="370"/>
        <end position="474"/>
    </location>
</feature>
<gene>
    <name evidence="7" type="ORF">PAPYR_8085</name>
</gene>
<organism evidence="7 8">
    <name type="scientific">Paratrimastix pyriformis</name>
    <dbReference type="NCBI Taxonomy" id="342808"/>
    <lineage>
        <taxon>Eukaryota</taxon>
        <taxon>Metamonada</taxon>
        <taxon>Preaxostyla</taxon>
        <taxon>Paratrimastigidae</taxon>
        <taxon>Paratrimastix</taxon>
    </lineage>
</organism>
<dbReference type="InterPro" id="IPR015422">
    <property type="entry name" value="PyrdxlP-dep_Trfase_small"/>
</dbReference>
<evidence type="ECO:0000256" key="2">
    <source>
        <dbReference type="ARBA" id="ARBA00022898"/>
    </source>
</evidence>
<evidence type="ECO:0000256" key="3">
    <source>
        <dbReference type="ARBA" id="ARBA00023002"/>
    </source>
</evidence>
<feature type="domain" description="Aminotransferase class V" evidence="5">
    <location>
        <begin position="172"/>
        <end position="294"/>
    </location>
</feature>
<dbReference type="InterPro" id="IPR015421">
    <property type="entry name" value="PyrdxlP-dep_Trfase_major"/>
</dbReference>
<keyword evidence="8" id="KW-1185">Reference proteome</keyword>
<evidence type="ECO:0000313" key="7">
    <source>
        <dbReference type="EMBL" id="KAJ4456606.1"/>
    </source>
</evidence>
<evidence type="ECO:0000259" key="5">
    <source>
        <dbReference type="Pfam" id="PF00266"/>
    </source>
</evidence>
<dbReference type="SUPFAM" id="SSF53383">
    <property type="entry name" value="PLP-dependent transferases"/>
    <property type="match status" value="1"/>
</dbReference>
<comment type="caution">
    <text evidence="7">The sequence shown here is derived from an EMBL/GenBank/DDBJ whole genome shotgun (WGS) entry which is preliminary data.</text>
</comment>
<protein>
    <recommendedName>
        <fullName evidence="1">glycine dehydrogenase (aminomethyl-transferring)</fullName>
        <ecNumber evidence="1">1.4.4.2</ecNumber>
    </recommendedName>
</protein>
<evidence type="ECO:0000256" key="1">
    <source>
        <dbReference type="ARBA" id="ARBA00012134"/>
    </source>
</evidence>
<dbReference type="InterPro" id="IPR015424">
    <property type="entry name" value="PyrdxlP-dep_Trfase"/>
</dbReference>
<evidence type="ECO:0000313" key="8">
    <source>
        <dbReference type="Proteomes" id="UP001141327"/>
    </source>
</evidence>
<dbReference type="Gene3D" id="3.90.1150.10">
    <property type="entry name" value="Aspartate Aminotransferase, domain 1"/>
    <property type="match status" value="1"/>
</dbReference>
<keyword evidence="2" id="KW-0663">Pyridoxal phosphate</keyword>
<dbReference type="Pfam" id="PF21478">
    <property type="entry name" value="GcvP2_C"/>
    <property type="match status" value="1"/>
</dbReference>
<evidence type="ECO:0000256" key="4">
    <source>
        <dbReference type="ARBA" id="ARBA00049026"/>
    </source>
</evidence>
<reference evidence="7" key="1">
    <citation type="journal article" date="2022" name="bioRxiv">
        <title>Genomics of Preaxostyla Flagellates Illuminates Evolutionary Transitions and the Path Towards Mitochondrial Loss.</title>
        <authorList>
            <person name="Novak L.V.F."/>
            <person name="Treitli S.C."/>
            <person name="Pyrih J."/>
            <person name="Halakuc P."/>
            <person name="Pipaliya S.V."/>
            <person name="Vacek V."/>
            <person name="Brzon O."/>
            <person name="Soukal P."/>
            <person name="Eme L."/>
            <person name="Dacks J.B."/>
            <person name="Karnkowska A."/>
            <person name="Elias M."/>
            <person name="Hampl V."/>
        </authorList>
    </citation>
    <scope>NUCLEOTIDE SEQUENCE</scope>
    <source>
        <strain evidence="7">RCP-MX</strain>
    </source>
</reference>
<evidence type="ECO:0000259" key="6">
    <source>
        <dbReference type="Pfam" id="PF21478"/>
    </source>
</evidence>
<dbReference type="EMBL" id="JAPMOS010000065">
    <property type="protein sequence ID" value="KAJ4456606.1"/>
    <property type="molecule type" value="Genomic_DNA"/>
</dbReference>
<dbReference type="Pfam" id="PF00266">
    <property type="entry name" value="Aminotran_5"/>
    <property type="match status" value="1"/>
</dbReference>
<name>A0ABQ8UDU3_9EUKA</name>
<dbReference type="NCBIfam" id="NF003346">
    <property type="entry name" value="PRK04366.1"/>
    <property type="match status" value="1"/>
</dbReference>
<dbReference type="InterPro" id="IPR020581">
    <property type="entry name" value="GDC_P"/>
</dbReference>